<evidence type="ECO:0000256" key="2">
    <source>
        <dbReference type="ARBA" id="ARBA00038210"/>
    </source>
</evidence>
<sequence>MAECEFQSRLLSAELDLAEDEMEVPKFATSLLEKAVHGVQRGIKEGSGVEKLLLVFQGKYQAALEQAFQYIPGEELLGLFRLTDTEETIRGPTLAQIVGLQTSYCKGVAMEMTGRAREALVPYSDVSDFCRRFPVPMALKTRGLAHFVGMAMYRYGMLCSTLTADPRPLRTAFGNGGTTSTGTIRGRLLYDAAVALRMFLAFMPSAYGTTRHAAALIRYVEALEGRFRGSIYRNTFDPEQYTFTQQTAERFSPETIAEDVVYCTQLLESLQPLQPASRHDAQAGSASGRVRGALARLARHGATESLVRMAKALFSRYAAEASTYGRLLLACAAARRHDEATQAGEIYVALGGREPSVLLVLIKSLLLFPSKAPLVVALLERHSTLLPTFSPLLQMRGLAFLSLQRNEEAVAALEAAVEIDDTDPQAHLILALAHFAAGNCRMAEQAVKLSLSIEENQPCAWLLFAAIKSAQKDFDTCLSLCNTFLENCTVSFVPMALLKTAVLCYLGLLEEAAGVVESLIGTCTEPSGPVFDRDGILSDDVESVPKLDPARFRARFYPSGESSTTDSTTVVVYPAQRLGLTMTSYKEAFPDRANQVLASKLTRSELFPEAVLPASDVIDYLRTLSILSASHSVLLAQQLWCTLGEIRMVQRKLKLAELCEHEAFVLNELDVGTYVLKGHIQLALDRHSIALQCFQLGLQMDPRNIDCLLGCAQCYLHIESPNQLHLALHMATKAMEVDPTNIPALSLCADLSRKLNLDRRAGELYERAMVCEETDSIFPMQSILRLITVSLSAY</sequence>
<evidence type="ECO:0000256" key="3">
    <source>
        <dbReference type="PROSITE-ProRule" id="PRU00339"/>
    </source>
</evidence>
<organism evidence="4 5">
    <name type="scientific">Paramicrosporidium saccamoebae</name>
    <dbReference type="NCBI Taxonomy" id="1246581"/>
    <lineage>
        <taxon>Eukaryota</taxon>
        <taxon>Fungi</taxon>
        <taxon>Fungi incertae sedis</taxon>
        <taxon>Cryptomycota</taxon>
        <taxon>Cryptomycota incertae sedis</taxon>
        <taxon>Paramicrosporidium</taxon>
    </lineage>
</organism>
<evidence type="ECO:0000256" key="1">
    <source>
        <dbReference type="ARBA" id="ARBA00022803"/>
    </source>
</evidence>
<dbReference type="InterPro" id="IPR011990">
    <property type="entry name" value="TPR-like_helical_dom_sf"/>
</dbReference>
<evidence type="ECO:0000313" key="4">
    <source>
        <dbReference type="EMBL" id="PJF19070.1"/>
    </source>
</evidence>
<dbReference type="GO" id="GO:0005680">
    <property type="term" value="C:anaphase-promoting complex"/>
    <property type="evidence" value="ECO:0007669"/>
    <property type="project" value="UniProtKB-ARBA"/>
</dbReference>
<dbReference type="Pfam" id="PF13414">
    <property type="entry name" value="TPR_11"/>
    <property type="match status" value="1"/>
</dbReference>
<dbReference type="Proteomes" id="UP000240830">
    <property type="component" value="Unassembled WGS sequence"/>
</dbReference>
<accession>A0A2H9TN31</accession>
<dbReference type="PROSITE" id="PS50005">
    <property type="entry name" value="TPR"/>
    <property type="match status" value="1"/>
</dbReference>
<keyword evidence="1 3" id="KW-0802">TPR repeat</keyword>
<dbReference type="Gene3D" id="1.25.40.10">
    <property type="entry name" value="Tetratricopeptide repeat domain"/>
    <property type="match status" value="2"/>
</dbReference>
<dbReference type="STRING" id="1246581.A0A2H9TN31"/>
<dbReference type="InterPro" id="IPR019734">
    <property type="entry name" value="TPR_rpt"/>
</dbReference>
<evidence type="ECO:0000313" key="5">
    <source>
        <dbReference type="Proteomes" id="UP000240830"/>
    </source>
</evidence>
<dbReference type="EMBL" id="MTSL01000082">
    <property type="protein sequence ID" value="PJF19070.1"/>
    <property type="molecule type" value="Genomic_DNA"/>
</dbReference>
<name>A0A2H9TN31_9FUNG</name>
<comment type="similarity">
    <text evidence="2">Belongs to the APC3/CDC27 family.</text>
</comment>
<keyword evidence="5" id="KW-1185">Reference proteome</keyword>
<gene>
    <name evidence="4" type="ORF">PSACC_01117</name>
</gene>
<protein>
    <submittedName>
        <fullName evidence="4">Uncharacterized protein</fullName>
    </submittedName>
</protein>
<reference evidence="4 5" key="1">
    <citation type="submission" date="2016-10" db="EMBL/GenBank/DDBJ databases">
        <title>The genome of Paramicrosporidium saccamoebae is the missing link in understanding Cryptomycota and Microsporidia evolution.</title>
        <authorList>
            <person name="Quandt C.A."/>
            <person name="Beaudet D."/>
            <person name="Corsaro D."/>
            <person name="Michel R."/>
            <person name="Corradi N."/>
            <person name="James T."/>
        </authorList>
    </citation>
    <scope>NUCLEOTIDE SEQUENCE [LARGE SCALE GENOMIC DNA]</scope>
    <source>
        <strain evidence="4 5">KSL3</strain>
    </source>
</reference>
<proteinExistence type="inferred from homology"/>
<dbReference type="SMART" id="SM00028">
    <property type="entry name" value="TPR"/>
    <property type="match status" value="4"/>
</dbReference>
<comment type="caution">
    <text evidence="4">The sequence shown here is derived from an EMBL/GenBank/DDBJ whole genome shotgun (WGS) entry which is preliminary data.</text>
</comment>
<dbReference type="PANTHER" id="PTHR12558">
    <property type="entry name" value="CELL DIVISION CYCLE 16,23,27"/>
    <property type="match status" value="1"/>
</dbReference>
<dbReference type="PANTHER" id="PTHR12558:SF13">
    <property type="entry name" value="CELL DIVISION CYCLE PROTEIN 27 HOMOLOG"/>
    <property type="match status" value="1"/>
</dbReference>
<dbReference type="SUPFAM" id="SSF48452">
    <property type="entry name" value="TPR-like"/>
    <property type="match status" value="1"/>
</dbReference>
<dbReference type="AlphaFoldDB" id="A0A2H9TN31"/>
<feature type="repeat" description="TPR" evidence="3">
    <location>
        <begin position="671"/>
        <end position="704"/>
    </location>
</feature>